<dbReference type="AlphaFoldDB" id="A0A5R9KV31"/>
<accession>A0A5R9KV31</accession>
<evidence type="ECO:0000313" key="4">
    <source>
        <dbReference type="EMBL" id="TLV00028.1"/>
    </source>
</evidence>
<evidence type="ECO:0000259" key="3">
    <source>
        <dbReference type="Pfam" id="PF00155"/>
    </source>
</evidence>
<keyword evidence="5" id="KW-1185">Reference proteome</keyword>
<dbReference type="InterPro" id="IPR050087">
    <property type="entry name" value="AON_synthase_class-II"/>
</dbReference>
<dbReference type="SUPFAM" id="SSF53383">
    <property type="entry name" value="PLP-dependent transferases"/>
    <property type="match status" value="1"/>
</dbReference>
<dbReference type="Gene3D" id="3.40.640.10">
    <property type="entry name" value="Type I PLP-dependent aspartate aminotransferase-like (Major domain)"/>
    <property type="match status" value="1"/>
</dbReference>
<dbReference type="InterPro" id="IPR015422">
    <property type="entry name" value="PyrdxlP-dep_Trfase_small"/>
</dbReference>
<dbReference type="RefSeq" id="WP_138365412.1">
    <property type="nucleotide sequence ID" value="NZ_VCEJ01000004.1"/>
</dbReference>
<dbReference type="GO" id="GO:0008483">
    <property type="term" value="F:transaminase activity"/>
    <property type="evidence" value="ECO:0007669"/>
    <property type="project" value="UniProtKB-KW"/>
</dbReference>
<dbReference type="InterPro" id="IPR015421">
    <property type="entry name" value="PyrdxlP-dep_Trfase_major"/>
</dbReference>
<keyword evidence="4" id="KW-0032">Aminotransferase</keyword>
<sequence>MSFFTANHLPGRIVKTQQGAEYLWFSGTDYLGMAHNEAFRNYLIKATKAYGMHFGSSRNGSLRLGIYESAETTFANFIGAESALLVSSGMWAGQLVLKEIEEIVKSDAGEYVVHYHYAPKVHPALWGNHFKSNVDSWKDWALDTTSKINADNSSDIHIICSDAIGSPLVEAFDFSIFGQIQILKNVWLIIDESHSVGVLGKNGIGVRAQIPARLIENTIFVSSLNKGIGIPAGAIWGSKKIIDMLRQSPWFAGASPPTPAYIAAFQQILENNIYQTENQKLLGQIRYFSGMLAGNIEFLSTPDYPVFCSTNPDLYQFLLANGIMASCFSYPSPTDPPITRIAISTLHKKEDLSRLAEVYNRFF</sequence>
<feature type="domain" description="Aminotransferase class I/classII large" evidence="3">
    <location>
        <begin position="23"/>
        <end position="357"/>
    </location>
</feature>
<dbReference type="EMBL" id="VCEJ01000004">
    <property type="protein sequence ID" value="TLV00028.1"/>
    <property type="molecule type" value="Genomic_DNA"/>
</dbReference>
<protein>
    <submittedName>
        <fullName evidence="4">Pyridoxal phosphate-dependent aminotransferase family protein</fullName>
    </submittedName>
</protein>
<dbReference type="GO" id="GO:0030170">
    <property type="term" value="F:pyridoxal phosphate binding"/>
    <property type="evidence" value="ECO:0007669"/>
    <property type="project" value="InterPro"/>
</dbReference>
<evidence type="ECO:0000256" key="1">
    <source>
        <dbReference type="ARBA" id="ARBA00001933"/>
    </source>
</evidence>
<dbReference type="OrthoDB" id="846426at2"/>
<evidence type="ECO:0000256" key="2">
    <source>
        <dbReference type="ARBA" id="ARBA00022679"/>
    </source>
</evidence>
<proteinExistence type="predicted"/>
<dbReference type="InterPro" id="IPR015424">
    <property type="entry name" value="PyrdxlP-dep_Trfase"/>
</dbReference>
<evidence type="ECO:0000313" key="5">
    <source>
        <dbReference type="Proteomes" id="UP000306402"/>
    </source>
</evidence>
<dbReference type="PANTHER" id="PTHR13693:SF3">
    <property type="entry name" value="LD36009P"/>
    <property type="match status" value="1"/>
</dbReference>
<dbReference type="InterPro" id="IPR004839">
    <property type="entry name" value="Aminotransferase_I/II_large"/>
</dbReference>
<dbReference type="Gene3D" id="3.90.1150.10">
    <property type="entry name" value="Aspartate Aminotransferase, domain 1"/>
    <property type="match status" value="1"/>
</dbReference>
<organism evidence="4 5">
    <name type="scientific">Dyadobacter luticola</name>
    <dbReference type="NCBI Taxonomy" id="1979387"/>
    <lineage>
        <taxon>Bacteria</taxon>
        <taxon>Pseudomonadati</taxon>
        <taxon>Bacteroidota</taxon>
        <taxon>Cytophagia</taxon>
        <taxon>Cytophagales</taxon>
        <taxon>Spirosomataceae</taxon>
        <taxon>Dyadobacter</taxon>
    </lineage>
</organism>
<comment type="cofactor">
    <cofactor evidence="1">
        <name>pyridoxal 5'-phosphate</name>
        <dbReference type="ChEBI" id="CHEBI:597326"/>
    </cofactor>
</comment>
<gene>
    <name evidence="4" type="ORF">FEN17_10970</name>
</gene>
<comment type="caution">
    <text evidence="4">The sequence shown here is derived from an EMBL/GenBank/DDBJ whole genome shotgun (WGS) entry which is preliminary data.</text>
</comment>
<dbReference type="Proteomes" id="UP000306402">
    <property type="component" value="Unassembled WGS sequence"/>
</dbReference>
<reference evidence="4 5" key="1">
    <citation type="submission" date="2019-05" db="EMBL/GenBank/DDBJ databases">
        <authorList>
            <person name="Qu J.-H."/>
        </authorList>
    </citation>
    <scope>NUCLEOTIDE SEQUENCE [LARGE SCALE GENOMIC DNA]</scope>
    <source>
        <strain evidence="4 5">T17</strain>
    </source>
</reference>
<keyword evidence="2 4" id="KW-0808">Transferase</keyword>
<dbReference type="Pfam" id="PF00155">
    <property type="entry name" value="Aminotran_1_2"/>
    <property type="match status" value="1"/>
</dbReference>
<name>A0A5R9KV31_9BACT</name>
<dbReference type="PANTHER" id="PTHR13693">
    <property type="entry name" value="CLASS II AMINOTRANSFERASE/8-AMINO-7-OXONONANOATE SYNTHASE"/>
    <property type="match status" value="1"/>
</dbReference>